<comment type="caution">
    <text evidence="1">The sequence shown here is derived from an EMBL/GenBank/DDBJ whole genome shotgun (WGS) entry which is preliminary data.</text>
</comment>
<evidence type="ECO:0000313" key="2">
    <source>
        <dbReference type="Proteomes" id="UP000798662"/>
    </source>
</evidence>
<dbReference type="EMBL" id="CM020619">
    <property type="protein sequence ID" value="KAK1864734.1"/>
    <property type="molecule type" value="Genomic_DNA"/>
</dbReference>
<gene>
    <name evidence="1" type="ORF">I4F81_007278</name>
</gene>
<name>A0ACC3C3M9_PYRYE</name>
<organism evidence="1 2">
    <name type="scientific">Pyropia yezoensis</name>
    <name type="common">Susabi-nori</name>
    <name type="synonym">Porphyra yezoensis</name>
    <dbReference type="NCBI Taxonomy" id="2788"/>
    <lineage>
        <taxon>Eukaryota</taxon>
        <taxon>Rhodophyta</taxon>
        <taxon>Bangiophyceae</taxon>
        <taxon>Bangiales</taxon>
        <taxon>Bangiaceae</taxon>
        <taxon>Pyropia</taxon>
    </lineage>
</organism>
<evidence type="ECO:0000313" key="1">
    <source>
        <dbReference type="EMBL" id="KAK1864734.1"/>
    </source>
</evidence>
<dbReference type="Proteomes" id="UP000798662">
    <property type="component" value="Chromosome 2"/>
</dbReference>
<keyword evidence="2" id="KW-1185">Reference proteome</keyword>
<accession>A0ACC3C3M9</accession>
<sequence>MRHACHPWPAAVALVVFLTPAWGFNPTAASAVPLFKAWGSVVHGTLRLSASTLEGPALVLGAATLVTFDIGGGRPCHPTAPALAVGGTATGSHGVLKGRAALGPRSVLAPSVGTPCANPADPDRGVVLGGPDAAGPDAWALMQRHLAASRTLCAAPPSGRVAVEDTVLKLYPAPETAGATCVDVFTVHDPPSSLTSVQYFGTRRVVINYLFLGSLDGQVVVRYEDYNGAAPERIAAELCVA</sequence>
<reference evidence="1" key="1">
    <citation type="submission" date="2019-11" db="EMBL/GenBank/DDBJ databases">
        <title>Nori genome reveals adaptations in red seaweeds to the harsh intertidal environment.</title>
        <authorList>
            <person name="Wang D."/>
            <person name="Mao Y."/>
        </authorList>
    </citation>
    <scope>NUCLEOTIDE SEQUENCE</scope>
    <source>
        <tissue evidence="1">Gametophyte</tissue>
    </source>
</reference>
<protein>
    <submittedName>
        <fullName evidence="1">Uncharacterized protein</fullName>
    </submittedName>
</protein>
<proteinExistence type="predicted"/>